<evidence type="ECO:0000313" key="2">
    <source>
        <dbReference type="Proteomes" id="UP001178461"/>
    </source>
</evidence>
<dbReference type="AlphaFoldDB" id="A0AA35JMI4"/>
<reference evidence="1" key="1">
    <citation type="submission" date="2022-12" db="EMBL/GenBank/DDBJ databases">
        <authorList>
            <person name="Alioto T."/>
            <person name="Alioto T."/>
            <person name="Gomez Garrido J."/>
        </authorList>
    </citation>
    <scope>NUCLEOTIDE SEQUENCE</scope>
</reference>
<accession>A0AA35JMI4</accession>
<evidence type="ECO:0000313" key="1">
    <source>
        <dbReference type="EMBL" id="CAI5762722.1"/>
    </source>
</evidence>
<proteinExistence type="predicted"/>
<dbReference type="EMBL" id="OX395126">
    <property type="protein sequence ID" value="CAI5762722.1"/>
    <property type="molecule type" value="Genomic_DNA"/>
</dbReference>
<gene>
    <name evidence="1" type="ORF">PODLI_1B020294</name>
</gene>
<dbReference type="Proteomes" id="UP001178461">
    <property type="component" value="Chromosome 1"/>
</dbReference>
<sequence>MVSRRGARRKRTWLEWIGDFISHGAPRLVSLDHSSHEARRERSGALPDGSCSQEGEALRGLLGCRRSLGNDEIRRGRFPGTEFALGFVGKKKHGLHWTERLSDSLGEEGRGWINSIWGKGEDVDVGVWGGSFGRGRERERRGAEGVGAVRRGLEHWGGAPFCE</sequence>
<organism evidence="1 2">
    <name type="scientific">Podarcis lilfordi</name>
    <name type="common">Lilford's wall lizard</name>
    <dbReference type="NCBI Taxonomy" id="74358"/>
    <lineage>
        <taxon>Eukaryota</taxon>
        <taxon>Metazoa</taxon>
        <taxon>Chordata</taxon>
        <taxon>Craniata</taxon>
        <taxon>Vertebrata</taxon>
        <taxon>Euteleostomi</taxon>
        <taxon>Lepidosauria</taxon>
        <taxon>Squamata</taxon>
        <taxon>Bifurcata</taxon>
        <taxon>Unidentata</taxon>
        <taxon>Episquamata</taxon>
        <taxon>Laterata</taxon>
        <taxon>Lacertibaenia</taxon>
        <taxon>Lacertidae</taxon>
        <taxon>Podarcis</taxon>
    </lineage>
</organism>
<protein>
    <submittedName>
        <fullName evidence="1">Uncharacterized protein</fullName>
    </submittedName>
</protein>
<name>A0AA35JMI4_9SAUR</name>
<keyword evidence="2" id="KW-1185">Reference proteome</keyword>